<dbReference type="KEGG" id="ppho:CTZ24_26480"/>
<dbReference type="EMBL" id="CP024640">
    <property type="protein sequence ID" value="QGR10007.1"/>
    <property type="molecule type" value="Genomic_DNA"/>
</dbReference>
<organism evidence="7 8">
    <name type="scientific">Pantoea phytobeneficialis</name>
    <dbReference type="NCBI Taxonomy" id="2052056"/>
    <lineage>
        <taxon>Bacteria</taxon>
        <taxon>Pseudomonadati</taxon>
        <taxon>Pseudomonadota</taxon>
        <taxon>Gammaproteobacteria</taxon>
        <taxon>Enterobacterales</taxon>
        <taxon>Erwiniaceae</taxon>
        <taxon>Pantoea</taxon>
    </lineage>
</organism>
<accession>A0AAP9HBM2</accession>
<dbReference type="GO" id="GO:0043565">
    <property type="term" value="F:sequence-specific DNA binding"/>
    <property type="evidence" value="ECO:0007669"/>
    <property type="project" value="TreeGrafter"/>
</dbReference>
<geneLocation type="plasmid" evidence="8">
    <name>pmsr2d</name>
</geneLocation>
<evidence type="ECO:0000313" key="6">
    <source>
        <dbReference type="EMBL" id="MDO6407047.1"/>
    </source>
</evidence>
<evidence type="ECO:0000259" key="5">
    <source>
        <dbReference type="PROSITE" id="PS50931"/>
    </source>
</evidence>
<dbReference type="FunFam" id="3.40.190.290:FF:000012">
    <property type="entry name" value="Transcriptional regulator, LysR family"/>
    <property type="match status" value="1"/>
</dbReference>
<dbReference type="PROSITE" id="PS50931">
    <property type="entry name" value="HTH_LYSR"/>
    <property type="match status" value="1"/>
</dbReference>
<evidence type="ECO:0000256" key="2">
    <source>
        <dbReference type="ARBA" id="ARBA00023015"/>
    </source>
</evidence>
<dbReference type="EMBL" id="JAUOOM010000008">
    <property type="protein sequence ID" value="MDO6407047.1"/>
    <property type="molecule type" value="Genomic_DNA"/>
</dbReference>
<dbReference type="FunFam" id="1.10.10.10:FF:000001">
    <property type="entry name" value="LysR family transcriptional regulator"/>
    <property type="match status" value="1"/>
</dbReference>
<dbReference type="GO" id="GO:0003700">
    <property type="term" value="F:DNA-binding transcription factor activity"/>
    <property type="evidence" value="ECO:0007669"/>
    <property type="project" value="InterPro"/>
</dbReference>
<dbReference type="Gene3D" id="3.40.190.290">
    <property type="match status" value="1"/>
</dbReference>
<evidence type="ECO:0000313" key="9">
    <source>
        <dbReference type="Proteomes" id="UP001171299"/>
    </source>
</evidence>
<dbReference type="AlphaFoldDB" id="A0AAP9HBM2"/>
<dbReference type="Pfam" id="PF00126">
    <property type="entry name" value="HTH_1"/>
    <property type="match status" value="1"/>
</dbReference>
<dbReference type="PANTHER" id="PTHR30537:SF1">
    <property type="entry name" value="HTH-TYPE TRANSCRIPTIONAL REGULATOR PGRR"/>
    <property type="match status" value="1"/>
</dbReference>
<keyword evidence="7" id="KW-0614">Plasmid</keyword>
<gene>
    <name evidence="7" type="ORF">CTZ24_26480</name>
    <name evidence="6" type="ORF">Q3404_10700</name>
</gene>
<keyword evidence="2" id="KW-0805">Transcription regulation</keyword>
<reference evidence="6" key="3">
    <citation type="submission" date="2023-07" db="EMBL/GenBank/DDBJ databases">
        <title>The extreme plant-growth-promoting properties of Pantoea phytobeneficialis PF55 revealed by functional and genomic analysis.</title>
        <authorList>
            <person name="Nascimento F.X."/>
            <person name="Marcio R.J."/>
        </authorList>
    </citation>
    <scope>NUCLEOTIDE SEQUENCE</scope>
    <source>
        <strain evidence="6">PF55</strain>
    </source>
</reference>
<sequence>MNDIQAFITVARERSFTRAAALLGVSPSALSHTMRNLEERIGVRLLARTTRNVAPTEAGEKLLLSVAPLFEQINSEIERIAELRDTPAGNIRITCSDNAAEDLLRPMLPAFLAQYPDISIEICIDYGFTNIVSERFDAGIRLGESISKDMIAVRMGPDWRLAVVGTPEYFQANPAPLTPQDLARHRCINIRHSPAGSVYAWEFEKEGRKLNIRVNGPLISNSILHVMNGALDGIGLAYVPDSMAQPHIEAGRLVEVLSDWSPMFEGFHLYYPNRRNTSSAFAAFVDAVRYRGKIR</sequence>
<dbReference type="RefSeq" id="WP_021185460.1">
    <property type="nucleotide sequence ID" value="NZ_CP024640.1"/>
</dbReference>
<dbReference type="InterPro" id="IPR000847">
    <property type="entry name" value="LysR_HTH_N"/>
</dbReference>
<evidence type="ECO:0000256" key="4">
    <source>
        <dbReference type="ARBA" id="ARBA00023163"/>
    </source>
</evidence>
<dbReference type="GO" id="GO:0006351">
    <property type="term" value="P:DNA-templated transcription"/>
    <property type="evidence" value="ECO:0007669"/>
    <property type="project" value="TreeGrafter"/>
</dbReference>
<geneLocation type="plasmid" evidence="7">
    <name>pMSR2D</name>
</geneLocation>
<proteinExistence type="inferred from homology"/>
<comment type="similarity">
    <text evidence="1">Belongs to the LysR transcriptional regulatory family.</text>
</comment>
<dbReference type="Pfam" id="PF03466">
    <property type="entry name" value="LysR_substrate"/>
    <property type="match status" value="1"/>
</dbReference>
<dbReference type="CDD" id="cd08474">
    <property type="entry name" value="PBP2_CrgA_like_5"/>
    <property type="match status" value="1"/>
</dbReference>
<dbReference type="InterPro" id="IPR036390">
    <property type="entry name" value="WH_DNA-bd_sf"/>
</dbReference>
<dbReference type="Proteomes" id="UP000424872">
    <property type="component" value="Plasmid pMSR2D"/>
</dbReference>
<dbReference type="SUPFAM" id="SSF46785">
    <property type="entry name" value="Winged helix' DNA-binding domain"/>
    <property type="match status" value="1"/>
</dbReference>
<feature type="domain" description="HTH lysR-type" evidence="5">
    <location>
        <begin position="1"/>
        <end position="56"/>
    </location>
</feature>
<dbReference type="Gene3D" id="1.10.10.10">
    <property type="entry name" value="Winged helix-like DNA-binding domain superfamily/Winged helix DNA-binding domain"/>
    <property type="match status" value="1"/>
</dbReference>
<evidence type="ECO:0000256" key="1">
    <source>
        <dbReference type="ARBA" id="ARBA00009437"/>
    </source>
</evidence>
<dbReference type="InterPro" id="IPR005119">
    <property type="entry name" value="LysR_subst-bd"/>
</dbReference>
<keyword evidence="3" id="KW-0238">DNA-binding</keyword>
<evidence type="ECO:0000313" key="7">
    <source>
        <dbReference type="EMBL" id="QGR10007.1"/>
    </source>
</evidence>
<dbReference type="PANTHER" id="PTHR30537">
    <property type="entry name" value="HTH-TYPE TRANSCRIPTIONAL REGULATOR"/>
    <property type="match status" value="1"/>
</dbReference>
<reference evidence="8" key="1">
    <citation type="submission" date="2017-11" db="EMBL/GenBank/DDBJ databases">
        <title>Genome sequence of Pantoea sp. MSR2.</title>
        <authorList>
            <person name="Nascimento F.X."/>
        </authorList>
    </citation>
    <scope>NUCLEOTIDE SEQUENCE [LARGE SCALE GENOMIC DNA]</scope>
    <source>
        <strain evidence="8">MSR2</strain>
        <plasmid evidence="8">pmsr2d</plasmid>
    </source>
</reference>
<evidence type="ECO:0000256" key="3">
    <source>
        <dbReference type="ARBA" id="ARBA00023125"/>
    </source>
</evidence>
<evidence type="ECO:0000313" key="8">
    <source>
        <dbReference type="Proteomes" id="UP000424872"/>
    </source>
</evidence>
<dbReference type="Proteomes" id="UP001171299">
    <property type="component" value="Unassembled WGS sequence"/>
</dbReference>
<dbReference type="PRINTS" id="PR00039">
    <property type="entry name" value="HTHLYSR"/>
</dbReference>
<dbReference type="InterPro" id="IPR036388">
    <property type="entry name" value="WH-like_DNA-bd_sf"/>
</dbReference>
<name>A0AAP9HBM2_9GAMM</name>
<dbReference type="InterPro" id="IPR058163">
    <property type="entry name" value="LysR-type_TF_proteobact-type"/>
</dbReference>
<keyword evidence="9" id="KW-1185">Reference proteome</keyword>
<protein>
    <submittedName>
        <fullName evidence="7">LysR family transcriptional regulator</fullName>
    </submittedName>
</protein>
<dbReference type="SUPFAM" id="SSF53850">
    <property type="entry name" value="Periplasmic binding protein-like II"/>
    <property type="match status" value="1"/>
</dbReference>
<keyword evidence="4" id="KW-0804">Transcription</keyword>
<reference evidence="7" key="2">
    <citation type="journal article" date="2020" name="Environ. Microbiol.">
        <title>The extreme plant-growth-promoting properties of Pantoea phytobeneficialis MSR2 revealed by functional and genomic analysis.</title>
        <authorList>
            <person name="Nascimento F.X."/>
            <person name="Hernandez A.G."/>
            <person name="Glick B.R."/>
            <person name="Rossi M.J."/>
        </authorList>
    </citation>
    <scope>NUCLEOTIDE SEQUENCE</scope>
    <source>
        <strain evidence="7">MSR2</strain>
    </source>
</reference>